<evidence type="ECO:0000313" key="12">
    <source>
        <dbReference type="EMBL" id="PRE51584.1"/>
    </source>
</evidence>
<evidence type="ECO:0000256" key="7">
    <source>
        <dbReference type="ARBA" id="ARBA00022777"/>
    </source>
</evidence>
<reference evidence="12 13" key="1">
    <citation type="submission" date="2018-03" db="EMBL/GenBank/DDBJ databases">
        <authorList>
            <person name="Nguyen K."/>
            <person name="Fouts D."/>
            <person name="Sutton G."/>
        </authorList>
    </citation>
    <scope>NUCLEOTIDE SEQUENCE [LARGE SCALE GENOMIC DNA]</scope>
    <source>
        <strain evidence="12 13">AU14328</strain>
    </source>
</reference>
<dbReference type="InterPro" id="IPR013727">
    <property type="entry name" value="2CSK_N"/>
</dbReference>
<evidence type="ECO:0000256" key="10">
    <source>
        <dbReference type="SAM" id="Phobius"/>
    </source>
</evidence>
<evidence type="ECO:0000259" key="11">
    <source>
        <dbReference type="PROSITE" id="PS50109"/>
    </source>
</evidence>
<dbReference type="InterPro" id="IPR005467">
    <property type="entry name" value="His_kinase_dom"/>
</dbReference>
<keyword evidence="9 10" id="KW-0472">Membrane</keyword>
<dbReference type="PRINTS" id="PR00344">
    <property type="entry name" value="BCTRLSENSOR"/>
</dbReference>
<dbReference type="Gene3D" id="3.30.565.10">
    <property type="entry name" value="Histidine kinase-like ATPase, C-terminal domain"/>
    <property type="match status" value="1"/>
</dbReference>
<name>A0AB37AUU5_9BURK</name>
<keyword evidence="4" id="KW-0597">Phosphoprotein</keyword>
<accession>A0AB37AUU5</accession>
<dbReference type="SMART" id="SM00388">
    <property type="entry name" value="HisKA"/>
    <property type="match status" value="1"/>
</dbReference>
<dbReference type="EC" id="2.7.13.3" evidence="3"/>
<dbReference type="Proteomes" id="UP000237811">
    <property type="component" value="Unassembled WGS sequence"/>
</dbReference>
<dbReference type="CDD" id="cd00075">
    <property type="entry name" value="HATPase"/>
    <property type="match status" value="1"/>
</dbReference>
<evidence type="ECO:0000256" key="9">
    <source>
        <dbReference type="ARBA" id="ARBA00023136"/>
    </source>
</evidence>
<dbReference type="PANTHER" id="PTHR45436:SF1">
    <property type="entry name" value="SENSOR PROTEIN QSEC"/>
    <property type="match status" value="1"/>
</dbReference>
<dbReference type="Pfam" id="PF00512">
    <property type="entry name" value="HisKA"/>
    <property type="match status" value="1"/>
</dbReference>
<proteinExistence type="predicted"/>
<sequence>MAHSLRGRLLWWLLLPLAVFVLIAAAMAYDAARRTADLVQDSTLVASARTIGEDIEWRNGLPVADVPPAALEIFESPSRDSVFYKVIDSDGRLLAGNPALDVVARHGAEPVAYDTTFDGTRLRAVAYDRQLYDEGQVDTVTVVVAKTTRSRNAMVATIWRPQLVRLALMLVLAVALVYLGLTFELRPLMKLKDDVADRGPMELEPIRPERLQHELRPIVDAINQCIARLNTHTATQRRFIADAAHQLRTPIAVLDTQIQYAQQRGHDDRELASVLDSMQRSSRKMADVTDKLLLLAHAEATPSTLLTQRVDLATLVSSVLEETIVLAQRRDIDLGAELGERLDVAGSGSLLSALVTNLVDNAVRYTQPGGCVTVAARRDGDTVVLDVIDDGPGIPAEARPHVFKRFYRVSSDTEGSGLGLAIVSEIAQAHGGSATLAPGPGNRGVVVTVRLPAYD</sequence>
<evidence type="ECO:0000256" key="2">
    <source>
        <dbReference type="ARBA" id="ARBA00004370"/>
    </source>
</evidence>
<dbReference type="SUPFAM" id="SSF55874">
    <property type="entry name" value="ATPase domain of HSP90 chaperone/DNA topoisomerase II/histidine kinase"/>
    <property type="match status" value="1"/>
</dbReference>
<evidence type="ECO:0000256" key="1">
    <source>
        <dbReference type="ARBA" id="ARBA00000085"/>
    </source>
</evidence>
<evidence type="ECO:0000256" key="6">
    <source>
        <dbReference type="ARBA" id="ARBA00022692"/>
    </source>
</evidence>
<evidence type="ECO:0000256" key="3">
    <source>
        <dbReference type="ARBA" id="ARBA00012438"/>
    </source>
</evidence>
<dbReference type="GO" id="GO:0005886">
    <property type="term" value="C:plasma membrane"/>
    <property type="evidence" value="ECO:0007669"/>
    <property type="project" value="TreeGrafter"/>
</dbReference>
<dbReference type="SUPFAM" id="SSF47384">
    <property type="entry name" value="Homodimeric domain of signal transducing histidine kinase"/>
    <property type="match status" value="1"/>
</dbReference>
<dbReference type="GO" id="GO:0000155">
    <property type="term" value="F:phosphorelay sensor kinase activity"/>
    <property type="evidence" value="ECO:0007669"/>
    <property type="project" value="InterPro"/>
</dbReference>
<dbReference type="EMBL" id="PVFR01000026">
    <property type="protein sequence ID" value="PRE51584.1"/>
    <property type="molecule type" value="Genomic_DNA"/>
</dbReference>
<dbReference type="InterPro" id="IPR004358">
    <property type="entry name" value="Sig_transdc_His_kin-like_C"/>
</dbReference>
<comment type="catalytic activity">
    <reaction evidence="1">
        <text>ATP + protein L-histidine = ADP + protein N-phospho-L-histidine.</text>
        <dbReference type="EC" id="2.7.13.3"/>
    </reaction>
</comment>
<dbReference type="InterPro" id="IPR036890">
    <property type="entry name" value="HATPase_C_sf"/>
</dbReference>
<dbReference type="Gene3D" id="1.10.287.130">
    <property type="match status" value="1"/>
</dbReference>
<keyword evidence="5" id="KW-0808">Transferase</keyword>
<dbReference type="InterPro" id="IPR003594">
    <property type="entry name" value="HATPase_dom"/>
</dbReference>
<keyword evidence="7 12" id="KW-0418">Kinase</keyword>
<organism evidence="12 13">
    <name type="scientific">Burkholderia multivorans</name>
    <dbReference type="NCBI Taxonomy" id="87883"/>
    <lineage>
        <taxon>Bacteria</taxon>
        <taxon>Pseudomonadati</taxon>
        <taxon>Pseudomonadota</taxon>
        <taxon>Betaproteobacteria</taxon>
        <taxon>Burkholderiales</taxon>
        <taxon>Burkholderiaceae</taxon>
        <taxon>Burkholderia</taxon>
        <taxon>Burkholderia cepacia complex</taxon>
    </lineage>
</organism>
<dbReference type="PANTHER" id="PTHR45436">
    <property type="entry name" value="SENSOR HISTIDINE KINASE YKOH"/>
    <property type="match status" value="1"/>
</dbReference>
<keyword evidence="8 10" id="KW-1133">Transmembrane helix</keyword>
<comment type="subcellular location">
    <subcellularLocation>
        <location evidence="2">Membrane</location>
    </subcellularLocation>
</comment>
<dbReference type="PROSITE" id="PS50109">
    <property type="entry name" value="HIS_KIN"/>
    <property type="match status" value="1"/>
</dbReference>
<dbReference type="InterPro" id="IPR003661">
    <property type="entry name" value="HisK_dim/P_dom"/>
</dbReference>
<dbReference type="Pfam" id="PF02518">
    <property type="entry name" value="HATPase_c"/>
    <property type="match status" value="1"/>
</dbReference>
<evidence type="ECO:0000256" key="5">
    <source>
        <dbReference type="ARBA" id="ARBA00022679"/>
    </source>
</evidence>
<dbReference type="RefSeq" id="WP_105776582.1">
    <property type="nucleotide sequence ID" value="NZ_PVFQ01000038.1"/>
</dbReference>
<dbReference type="Pfam" id="PF08521">
    <property type="entry name" value="2CSK_N"/>
    <property type="match status" value="1"/>
</dbReference>
<gene>
    <name evidence="12" type="ORF">C6P99_09170</name>
</gene>
<evidence type="ECO:0000256" key="8">
    <source>
        <dbReference type="ARBA" id="ARBA00022989"/>
    </source>
</evidence>
<feature type="domain" description="Histidine kinase" evidence="11">
    <location>
        <begin position="242"/>
        <end position="455"/>
    </location>
</feature>
<dbReference type="SMART" id="SM00387">
    <property type="entry name" value="HATPase_c"/>
    <property type="match status" value="1"/>
</dbReference>
<evidence type="ECO:0000313" key="13">
    <source>
        <dbReference type="Proteomes" id="UP000237811"/>
    </source>
</evidence>
<dbReference type="InterPro" id="IPR050428">
    <property type="entry name" value="TCS_sensor_his_kinase"/>
</dbReference>
<feature type="transmembrane region" description="Helical" evidence="10">
    <location>
        <begin position="163"/>
        <end position="183"/>
    </location>
</feature>
<dbReference type="AlphaFoldDB" id="A0AB37AUU5"/>
<dbReference type="InterPro" id="IPR036097">
    <property type="entry name" value="HisK_dim/P_sf"/>
</dbReference>
<comment type="caution">
    <text evidence="12">The sequence shown here is derived from an EMBL/GenBank/DDBJ whole genome shotgun (WGS) entry which is preliminary data.</text>
</comment>
<keyword evidence="6 10" id="KW-0812">Transmembrane</keyword>
<protein>
    <recommendedName>
        <fullName evidence="3">histidine kinase</fullName>
        <ecNumber evidence="3">2.7.13.3</ecNumber>
    </recommendedName>
</protein>
<dbReference type="CDD" id="cd00082">
    <property type="entry name" value="HisKA"/>
    <property type="match status" value="1"/>
</dbReference>
<evidence type="ECO:0000256" key="4">
    <source>
        <dbReference type="ARBA" id="ARBA00022553"/>
    </source>
</evidence>